<reference evidence="3 4" key="1">
    <citation type="submission" date="2016-10" db="EMBL/GenBank/DDBJ databases">
        <title>Genome sequence of the ascomycete fungus Penicillium subrubescens.</title>
        <authorList>
            <person name="De Vries R.P."/>
            <person name="Peng M."/>
            <person name="Dilokpimol A."/>
            <person name="Hilden K."/>
            <person name="Makela M.R."/>
            <person name="Grigoriev I."/>
            <person name="Riley R."/>
            <person name="Granchi Z."/>
        </authorList>
    </citation>
    <scope>NUCLEOTIDE SEQUENCE [LARGE SCALE GENOMIC DNA]</scope>
    <source>
        <strain evidence="3 4">CBS 132785</strain>
    </source>
</reference>
<evidence type="ECO:0000256" key="1">
    <source>
        <dbReference type="SAM" id="MobiDB-lite"/>
    </source>
</evidence>
<evidence type="ECO:0000313" key="2">
    <source>
        <dbReference type="EMBL" id="OKP06600.1"/>
    </source>
</evidence>
<gene>
    <name evidence="3" type="ORF">PENSUB_120</name>
    <name evidence="2" type="ORF">PENSUB_6231</name>
</gene>
<sequence>MSTHFAEILGGNTGGDTKMHDIRDAAGLTEESYAVREAEPPLVPRREQNA</sequence>
<protein>
    <submittedName>
        <fullName evidence="3">Uncharacterized protein</fullName>
    </submittedName>
</protein>
<evidence type="ECO:0000313" key="3">
    <source>
        <dbReference type="EMBL" id="OKP14181.1"/>
    </source>
</evidence>
<evidence type="ECO:0000313" key="4">
    <source>
        <dbReference type="Proteomes" id="UP000186955"/>
    </source>
</evidence>
<keyword evidence="4" id="KW-1185">Reference proteome</keyword>
<feature type="region of interest" description="Disordered" evidence="1">
    <location>
        <begin position="30"/>
        <end position="50"/>
    </location>
</feature>
<dbReference type="Proteomes" id="UP000186955">
    <property type="component" value="Unassembled WGS sequence"/>
</dbReference>
<comment type="caution">
    <text evidence="3">The sequence shown here is derived from an EMBL/GenBank/DDBJ whole genome shotgun (WGS) entry which is preliminary data.</text>
</comment>
<proteinExistence type="predicted"/>
<dbReference type="EMBL" id="MNBE01000114">
    <property type="protein sequence ID" value="OKP14181.1"/>
    <property type="molecule type" value="Genomic_DNA"/>
</dbReference>
<organism evidence="3 4">
    <name type="scientific">Penicillium subrubescens</name>
    <dbReference type="NCBI Taxonomy" id="1316194"/>
    <lineage>
        <taxon>Eukaryota</taxon>
        <taxon>Fungi</taxon>
        <taxon>Dikarya</taxon>
        <taxon>Ascomycota</taxon>
        <taxon>Pezizomycotina</taxon>
        <taxon>Eurotiomycetes</taxon>
        <taxon>Eurotiomycetidae</taxon>
        <taxon>Eurotiales</taxon>
        <taxon>Aspergillaceae</taxon>
        <taxon>Penicillium</taxon>
    </lineage>
</organism>
<feature type="region of interest" description="Disordered" evidence="1">
    <location>
        <begin position="1"/>
        <end position="20"/>
    </location>
</feature>
<feature type="compositionally biased region" description="Basic and acidic residues" evidence="1">
    <location>
        <begin position="33"/>
        <end position="50"/>
    </location>
</feature>
<name>A0A1Q5UNY0_9EURO</name>
<dbReference type="EMBL" id="MNBE01000597">
    <property type="protein sequence ID" value="OKP06600.1"/>
    <property type="molecule type" value="Genomic_DNA"/>
</dbReference>
<dbReference type="AlphaFoldDB" id="A0A1Q5UNY0"/>
<accession>A0A1Q5UNY0</accession>